<evidence type="ECO:0000259" key="8">
    <source>
        <dbReference type="SMART" id="SM00858"/>
    </source>
</evidence>
<keyword evidence="9" id="KW-0969">Cilium</keyword>
<evidence type="ECO:0000313" key="10">
    <source>
        <dbReference type="Proteomes" id="UP000663555"/>
    </source>
</evidence>
<organism evidence="9 10">
    <name type="scientific">Marinobacter salinisoli</name>
    <dbReference type="NCBI Taxonomy" id="2769486"/>
    <lineage>
        <taxon>Bacteria</taxon>
        <taxon>Pseudomonadati</taxon>
        <taxon>Pseudomonadota</taxon>
        <taxon>Gammaproteobacteria</taxon>
        <taxon>Pseudomonadales</taxon>
        <taxon>Marinobacteraceae</taxon>
        <taxon>Marinobacter</taxon>
    </lineage>
</organism>
<sequence>MRITKLSLTLLAFLIASPAHGKTSATEIQHAAQAFLERFALAQEEKGYSVTFATGSVDNRVALADCDRELAVDFTGDPWKSEHPSVQVACHGERPWRMFVTTKVSIQGPALVAARPLARGERLSRALVTTRTMTVNASRRGVLKDFSDVEGMNIRRAMNAGTLITPDMLSAPDAIQRGDHVVIVARSGNFSVRSRGKALSSGAIGEQIMVENLTSARTIRANVVAPGRVQVTM</sequence>
<protein>
    <recommendedName>
        <fullName evidence="3 7">Flagella basal body P-ring formation protein FlgA</fullName>
    </recommendedName>
</protein>
<feature type="signal peptide" evidence="7">
    <location>
        <begin position="1"/>
        <end position="21"/>
    </location>
</feature>
<dbReference type="CDD" id="cd11614">
    <property type="entry name" value="SAF_CpaB_FlgA_like"/>
    <property type="match status" value="1"/>
</dbReference>
<keyword evidence="9" id="KW-0966">Cell projection</keyword>
<dbReference type="Pfam" id="PF17656">
    <property type="entry name" value="ChapFlgA_N"/>
    <property type="match status" value="1"/>
</dbReference>
<comment type="subcellular location">
    <subcellularLocation>
        <location evidence="1 7">Periplasm</location>
    </subcellularLocation>
</comment>
<dbReference type="InterPro" id="IPR017585">
    <property type="entry name" value="SAF_FlgA"/>
</dbReference>
<dbReference type="Gene3D" id="3.90.1210.10">
    <property type="entry name" value="Antifreeze-like/N-acetylneuraminic acid synthase C-terminal domain"/>
    <property type="match status" value="1"/>
</dbReference>
<feature type="chain" id="PRO_5044953052" description="Flagella basal body P-ring formation protein FlgA" evidence="7">
    <location>
        <begin position="22"/>
        <end position="233"/>
    </location>
</feature>
<keyword evidence="5 7" id="KW-0574">Periplasm</keyword>
<dbReference type="SMART" id="SM00858">
    <property type="entry name" value="SAF"/>
    <property type="match status" value="1"/>
</dbReference>
<keyword evidence="4 7" id="KW-0732">Signal</keyword>
<accession>A0ABX7MP38</accession>
<dbReference type="Proteomes" id="UP000663555">
    <property type="component" value="Chromosome"/>
</dbReference>
<dbReference type="EMBL" id="CP071247">
    <property type="protein sequence ID" value="QSP94033.1"/>
    <property type="molecule type" value="Genomic_DNA"/>
</dbReference>
<evidence type="ECO:0000256" key="3">
    <source>
        <dbReference type="ARBA" id="ARBA00014754"/>
    </source>
</evidence>
<dbReference type="RefSeq" id="WP_206643255.1">
    <property type="nucleotide sequence ID" value="NZ_CP071247.1"/>
</dbReference>
<evidence type="ECO:0000256" key="5">
    <source>
        <dbReference type="ARBA" id="ARBA00022764"/>
    </source>
</evidence>
<keyword evidence="10" id="KW-1185">Reference proteome</keyword>
<reference evidence="9 10" key="1">
    <citation type="submission" date="2021-03" db="EMBL/GenBank/DDBJ databases">
        <title>Genome sequencing of Marinobacter sp. LPB0319.</title>
        <authorList>
            <person name="Kim J."/>
        </authorList>
    </citation>
    <scope>NUCLEOTIDE SEQUENCE [LARGE SCALE GENOMIC DNA]</scope>
    <source>
        <strain evidence="9 10">LPB0319</strain>
    </source>
</reference>
<evidence type="ECO:0000256" key="7">
    <source>
        <dbReference type="RuleBase" id="RU362063"/>
    </source>
</evidence>
<evidence type="ECO:0000256" key="2">
    <source>
        <dbReference type="ARBA" id="ARBA00010474"/>
    </source>
</evidence>
<dbReference type="Pfam" id="PF13144">
    <property type="entry name" value="ChapFlgA"/>
    <property type="match status" value="1"/>
</dbReference>
<feature type="domain" description="SAF" evidence="8">
    <location>
        <begin position="108"/>
        <end position="170"/>
    </location>
</feature>
<evidence type="ECO:0000313" key="9">
    <source>
        <dbReference type="EMBL" id="QSP94033.1"/>
    </source>
</evidence>
<keyword evidence="9" id="KW-0282">Flagellum</keyword>
<dbReference type="NCBIfam" id="TIGR03170">
    <property type="entry name" value="flgA_cterm"/>
    <property type="match status" value="1"/>
</dbReference>
<dbReference type="PANTHER" id="PTHR36307">
    <property type="entry name" value="FLAGELLA BASAL BODY P-RING FORMATION PROTEIN FLGA"/>
    <property type="match status" value="1"/>
</dbReference>
<dbReference type="InterPro" id="IPR013974">
    <property type="entry name" value="SAF"/>
</dbReference>
<evidence type="ECO:0000256" key="6">
    <source>
        <dbReference type="ARBA" id="ARBA00025643"/>
    </source>
</evidence>
<dbReference type="PANTHER" id="PTHR36307:SF1">
    <property type="entry name" value="FLAGELLA BASAL BODY P-RING FORMATION PROTEIN FLGA"/>
    <property type="match status" value="1"/>
</dbReference>
<dbReference type="Gene3D" id="2.30.30.760">
    <property type="match status" value="1"/>
</dbReference>
<evidence type="ECO:0000256" key="4">
    <source>
        <dbReference type="ARBA" id="ARBA00022729"/>
    </source>
</evidence>
<evidence type="ECO:0000256" key="1">
    <source>
        <dbReference type="ARBA" id="ARBA00004418"/>
    </source>
</evidence>
<dbReference type="InterPro" id="IPR041231">
    <property type="entry name" value="FlgA_N"/>
</dbReference>
<comment type="function">
    <text evidence="6 7">Involved in the assembly process of the P-ring formation. It may associate with FlgF on the rod constituting a structure essential for the P-ring assembly or may act as a modulator protein for the P-ring assembly.</text>
</comment>
<gene>
    <name evidence="9" type="primary">flgA</name>
    <name evidence="9" type="ORF">LPB19_12630</name>
</gene>
<name>A0ABX7MP38_9GAMM</name>
<comment type="similarity">
    <text evidence="2 7">Belongs to the FlgA family.</text>
</comment>
<proteinExistence type="inferred from homology"/>
<keyword evidence="7" id="KW-1005">Bacterial flagellum biogenesis</keyword>
<dbReference type="InterPro" id="IPR039246">
    <property type="entry name" value="Flagellar_FlgA"/>
</dbReference>